<dbReference type="InterPro" id="IPR037207">
    <property type="entry name" value="Nuop51_4Fe4S-bd_sf"/>
</dbReference>
<dbReference type="GO" id="GO:0051539">
    <property type="term" value="F:4 iron, 4 sulfur cluster binding"/>
    <property type="evidence" value="ECO:0007669"/>
    <property type="project" value="InterPro"/>
</dbReference>
<evidence type="ECO:0000313" key="2">
    <source>
        <dbReference type="EMBL" id="RJP18355.1"/>
    </source>
</evidence>
<sequence>MAEILFDSWFVNPCGKLVDEQSAEKIPSAHQKFFQNGKCPPDLKAVIGWGGIVLLNKDVCIVQLMVKFFEQVQAKSCGRCFPCRVGSCVILDTLRRIAAGEGRAADLDLLKSLAADVRNGALCGFGIAMEKPLVDALTNFKAEFEAHLNGKKCEAPATESIMIAPCNFGCPATTDAARYIELIREQKFNQSIDVARAPNPFAAICGRACFHPCEKLCKRSNVDEPISIAYLKRAVSDYEKKLIKQKQFRLKPHKSTGEKGKVAVIGSGPAGATCARELASWDYDVTIFEAAPVVGGTTHLGIPAYRLPRDIVNGEIEQVQEYGVTVKTNSALGRDFSLQDLFDQGFKAVFLAIGAMKGKKLGIPGEDENEGVLDAMEFLRRVNLGDETRLGRKVIVIGGGNSAVDCARVPLHLGYEDVNIVYRRTRKEMPASPWEVEEAEHEGVKLHFLAAPVRVIGKNGKVVGLECIRMELGEPDASGRRRPVEVKGSEFTIDTDLIIAAVSQAPDLDYFRKIQGLGISKRETFEVDPDTLQTTLPGVFAGGDVATGPQSVIAAVQSGLQAAVSIDKYLNGGTHAEFERLQRLRAIVNALGPVDKSEYCAGTSGLKRAQMPALPPKERIGNLDEVELGFSEQAAAAEAERCMRCYRIIMTA</sequence>
<evidence type="ECO:0000259" key="1">
    <source>
        <dbReference type="SMART" id="SM00928"/>
    </source>
</evidence>
<dbReference type="SUPFAM" id="SSF51971">
    <property type="entry name" value="Nucleotide-binding domain"/>
    <property type="match status" value="1"/>
</dbReference>
<gene>
    <name evidence="2" type="ORF">C4520_14600</name>
</gene>
<dbReference type="PANTHER" id="PTHR42783:SF3">
    <property type="entry name" value="GLUTAMATE SYNTHASE [NADPH] SMALL CHAIN-RELATED"/>
    <property type="match status" value="1"/>
</dbReference>
<dbReference type="PANTHER" id="PTHR42783">
    <property type="entry name" value="GLUTAMATE SYNTHASE [NADPH] SMALL CHAIN"/>
    <property type="match status" value="1"/>
</dbReference>
<protein>
    <submittedName>
        <fullName evidence="2">FAD-binding protein</fullName>
    </submittedName>
</protein>
<evidence type="ECO:0000313" key="3">
    <source>
        <dbReference type="Proteomes" id="UP000265882"/>
    </source>
</evidence>
<dbReference type="GO" id="GO:0016491">
    <property type="term" value="F:oxidoreductase activity"/>
    <property type="evidence" value="ECO:0007669"/>
    <property type="project" value="InterPro"/>
</dbReference>
<name>A0A3A4NIB9_ABYX5</name>
<dbReference type="SUPFAM" id="SSF140490">
    <property type="entry name" value="Nqo1C-terminal domain-like"/>
    <property type="match status" value="1"/>
</dbReference>
<accession>A0A3A4NIB9</accession>
<feature type="domain" description="NADH-ubiquinone oxidoreductase 51kDa subunit iron-sulphur binding" evidence="1">
    <location>
        <begin position="62"/>
        <end position="107"/>
    </location>
</feature>
<dbReference type="SMART" id="SM00928">
    <property type="entry name" value="NADH_4Fe-4S"/>
    <property type="match status" value="1"/>
</dbReference>
<dbReference type="Pfam" id="PF07992">
    <property type="entry name" value="Pyr_redox_2"/>
    <property type="match status" value="1"/>
</dbReference>
<dbReference type="Proteomes" id="UP000265882">
    <property type="component" value="Unassembled WGS sequence"/>
</dbReference>
<organism evidence="2 3">
    <name type="scientific">Abyssobacteria bacterium (strain SURF_5)</name>
    <dbReference type="NCBI Taxonomy" id="2093360"/>
    <lineage>
        <taxon>Bacteria</taxon>
        <taxon>Pseudomonadati</taxon>
        <taxon>Candidatus Hydrogenedentota</taxon>
        <taxon>Candidatus Abyssobacteria</taxon>
    </lineage>
</organism>
<dbReference type="Gene3D" id="3.50.50.60">
    <property type="entry name" value="FAD/NAD(P)-binding domain"/>
    <property type="match status" value="2"/>
</dbReference>
<dbReference type="PRINTS" id="PR00419">
    <property type="entry name" value="ADXRDTASE"/>
</dbReference>
<dbReference type="Gene3D" id="1.20.1440.230">
    <property type="entry name" value="NADH-ubiquinone oxidoreductase 51kDa subunit, iron-sulphur binding domain"/>
    <property type="match status" value="1"/>
</dbReference>
<dbReference type="AlphaFoldDB" id="A0A3A4NIB9"/>
<dbReference type="InterPro" id="IPR036188">
    <property type="entry name" value="FAD/NAD-bd_sf"/>
</dbReference>
<dbReference type="Pfam" id="PF14691">
    <property type="entry name" value="Fer4_20"/>
    <property type="match status" value="1"/>
</dbReference>
<reference evidence="2 3" key="1">
    <citation type="journal article" date="2017" name="ISME J.">
        <title>Energy and carbon metabolisms in a deep terrestrial subsurface fluid microbial community.</title>
        <authorList>
            <person name="Momper L."/>
            <person name="Jungbluth S.P."/>
            <person name="Lee M.D."/>
            <person name="Amend J.P."/>
        </authorList>
    </citation>
    <scope>NUCLEOTIDE SEQUENCE [LARGE SCALE GENOMIC DNA]</scope>
    <source>
        <strain evidence="2">SURF_5</strain>
    </source>
</reference>
<dbReference type="InterPro" id="IPR023753">
    <property type="entry name" value="FAD/NAD-binding_dom"/>
</dbReference>
<dbReference type="EMBL" id="QZKU01000102">
    <property type="protein sequence ID" value="RJP18355.1"/>
    <property type="molecule type" value="Genomic_DNA"/>
</dbReference>
<dbReference type="InterPro" id="IPR019575">
    <property type="entry name" value="Nuop51_4Fe4S-bd"/>
</dbReference>
<dbReference type="InterPro" id="IPR028261">
    <property type="entry name" value="DPD_II"/>
</dbReference>
<dbReference type="Pfam" id="PF10589">
    <property type="entry name" value="NADH_4Fe-4S"/>
    <property type="match status" value="1"/>
</dbReference>
<proteinExistence type="predicted"/>
<comment type="caution">
    <text evidence="2">The sequence shown here is derived from an EMBL/GenBank/DDBJ whole genome shotgun (WGS) entry which is preliminary data.</text>
</comment>
<dbReference type="SUPFAM" id="SSF46548">
    <property type="entry name" value="alpha-helical ferredoxin"/>
    <property type="match status" value="2"/>
</dbReference>